<accession>A0A2P2QK16</accession>
<reference evidence="1" key="1">
    <citation type="submission" date="2018-02" db="EMBL/GenBank/DDBJ databases">
        <title>Rhizophora mucronata_Transcriptome.</title>
        <authorList>
            <person name="Meera S.P."/>
            <person name="Sreeshan A."/>
            <person name="Augustine A."/>
        </authorList>
    </citation>
    <scope>NUCLEOTIDE SEQUENCE</scope>
    <source>
        <tissue evidence="1">Leaf</tissue>
    </source>
</reference>
<organism evidence="1">
    <name type="scientific">Rhizophora mucronata</name>
    <name type="common">Asiatic mangrove</name>
    <dbReference type="NCBI Taxonomy" id="61149"/>
    <lineage>
        <taxon>Eukaryota</taxon>
        <taxon>Viridiplantae</taxon>
        <taxon>Streptophyta</taxon>
        <taxon>Embryophyta</taxon>
        <taxon>Tracheophyta</taxon>
        <taxon>Spermatophyta</taxon>
        <taxon>Magnoliopsida</taxon>
        <taxon>eudicotyledons</taxon>
        <taxon>Gunneridae</taxon>
        <taxon>Pentapetalae</taxon>
        <taxon>rosids</taxon>
        <taxon>fabids</taxon>
        <taxon>Malpighiales</taxon>
        <taxon>Rhizophoraceae</taxon>
        <taxon>Rhizophora</taxon>
    </lineage>
</organism>
<protein>
    <submittedName>
        <fullName evidence="1">Uncharacterized protein</fullName>
    </submittedName>
</protein>
<evidence type="ECO:0000313" key="1">
    <source>
        <dbReference type="EMBL" id="MBX67313.1"/>
    </source>
</evidence>
<dbReference type="AlphaFoldDB" id="A0A2P2QK16"/>
<name>A0A2P2QK16_RHIMU</name>
<proteinExistence type="predicted"/>
<sequence>MVHHSIIGTKFMKTTSNINNSEMPSPIKHHNLKALCCITDILRSQSQNKATLAVKFSLKTYH</sequence>
<dbReference type="EMBL" id="GGEC01086829">
    <property type="protein sequence ID" value="MBX67313.1"/>
    <property type="molecule type" value="Transcribed_RNA"/>
</dbReference>